<dbReference type="EMBL" id="PNFZ01000001">
    <property type="protein sequence ID" value="PMB99158.1"/>
    <property type="molecule type" value="Genomic_DNA"/>
</dbReference>
<protein>
    <recommendedName>
        <fullName evidence="3">GTP cyclohydrolase 1 type 2 homolog</fullName>
    </recommendedName>
</protein>
<dbReference type="Gene3D" id="3.40.1390.30">
    <property type="entry name" value="NIF3 (NGG1p interacting factor 3)-like"/>
    <property type="match status" value="2"/>
</dbReference>
<dbReference type="OrthoDB" id="9795763at2"/>
<dbReference type="RefSeq" id="WP_102159943.1">
    <property type="nucleotide sequence ID" value="NZ_JALXPL010000052.1"/>
</dbReference>
<dbReference type="GO" id="GO:0005737">
    <property type="term" value="C:cytoplasm"/>
    <property type="evidence" value="ECO:0007669"/>
    <property type="project" value="TreeGrafter"/>
</dbReference>
<proteinExistence type="inferred from homology"/>
<feature type="binding site" evidence="5">
    <location>
        <position position="241"/>
    </location>
    <ligand>
        <name>a divalent metal cation</name>
        <dbReference type="ChEBI" id="CHEBI:60240"/>
        <label>1</label>
    </ligand>
</feature>
<dbReference type="InterPro" id="IPR036069">
    <property type="entry name" value="DUF34/NIF3_sf"/>
</dbReference>
<evidence type="ECO:0000313" key="7">
    <source>
        <dbReference type="Proteomes" id="UP000235703"/>
    </source>
</evidence>
<feature type="binding site" evidence="5">
    <location>
        <position position="68"/>
    </location>
    <ligand>
        <name>a divalent metal cation</name>
        <dbReference type="ChEBI" id="CHEBI:60240"/>
        <label>1</label>
    </ligand>
</feature>
<dbReference type="PANTHER" id="PTHR13799">
    <property type="entry name" value="NGG1 INTERACTING FACTOR 3"/>
    <property type="match status" value="1"/>
</dbReference>
<evidence type="ECO:0000256" key="1">
    <source>
        <dbReference type="ARBA" id="ARBA00006964"/>
    </source>
</evidence>
<name>A0A2N6PKF8_9MICO</name>
<accession>A0A2N6PKF8</accession>
<dbReference type="FunFam" id="3.40.1390.30:FF:000001">
    <property type="entry name" value="GTP cyclohydrolase 1 type 2"/>
    <property type="match status" value="1"/>
</dbReference>
<dbReference type="GO" id="GO:0046872">
    <property type="term" value="F:metal ion binding"/>
    <property type="evidence" value="ECO:0007669"/>
    <property type="project" value="UniProtKB-KW"/>
</dbReference>
<dbReference type="NCBIfam" id="TIGR00486">
    <property type="entry name" value="YbgI_SA1388"/>
    <property type="match status" value="1"/>
</dbReference>
<keyword evidence="4 5" id="KW-0479">Metal-binding</keyword>
<dbReference type="SUPFAM" id="SSF102705">
    <property type="entry name" value="NIF3 (NGG1p interacting factor 3)-like"/>
    <property type="match status" value="1"/>
</dbReference>
<evidence type="ECO:0000256" key="2">
    <source>
        <dbReference type="ARBA" id="ARBA00011643"/>
    </source>
</evidence>
<organism evidence="6 7">
    <name type="scientific">Brevibacterium luteolum</name>
    <dbReference type="NCBI Taxonomy" id="199591"/>
    <lineage>
        <taxon>Bacteria</taxon>
        <taxon>Bacillati</taxon>
        <taxon>Actinomycetota</taxon>
        <taxon>Actinomycetes</taxon>
        <taxon>Micrococcales</taxon>
        <taxon>Brevibacteriaceae</taxon>
        <taxon>Brevibacterium</taxon>
    </lineage>
</organism>
<keyword evidence="7" id="KW-1185">Reference proteome</keyword>
<comment type="caution">
    <text evidence="6">The sequence shown here is derived from an EMBL/GenBank/DDBJ whole genome shotgun (WGS) entry which is preliminary data.</text>
</comment>
<evidence type="ECO:0000256" key="3">
    <source>
        <dbReference type="ARBA" id="ARBA00022112"/>
    </source>
</evidence>
<dbReference type="PANTHER" id="PTHR13799:SF14">
    <property type="entry name" value="GTP CYCLOHYDROLASE 1 TYPE 2 HOMOLOG"/>
    <property type="match status" value="1"/>
</dbReference>
<feature type="binding site" evidence="5">
    <location>
        <position position="67"/>
    </location>
    <ligand>
        <name>a divalent metal cation</name>
        <dbReference type="ChEBI" id="CHEBI:60240"/>
        <label>1</label>
    </ligand>
</feature>
<reference evidence="6 7" key="1">
    <citation type="submission" date="2017-09" db="EMBL/GenBank/DDBJ databases">
        <title>Bacterial strain isolated from the female urinary microbiota.</title>
        <authorList>
            <person name="Thomas-White K."/>
            <person name="Kumar N."/>
            <person name="Forster S."/>
            <person name="Putonti C."/>
            <person name="Lawley T."/>
            <person name="Wolfe A.J."/>
        </authorList>
    </citation>
    <scope>NUCLEOTIDE SEQUENCE [LARGE SCALE GENOMIC DNA]</scope>
    <source>
        <strain evidence="6 7">UMB0680</strain>
    </source>
</reference>
<evidence type="ECO:0000256" key="5">
    <source>
        <dbReference type="PIRSR" id="PIRSR602678-1"/>
    </source>
</evidence>
<sequence>MGSPRVSDIVSICDSLWPPAYAEPWDSVGLAVGDPAAEVSHIHLALDPMDAVIAEAKDLGADFLFTHHPLLLRGITSVAADTLKGGAITELIRSGIAQYNAHTNADSVIGGVSDVLAEAIELTELTPLVQHSDAPAGVGLGRVGTLPARMSVRELAARLAKAAPVTATGIRIAGDPEVEVERVAVLGGAGDSLFDEVRATDAEVYITSDLRHHPATEARDTAHRCAAGTPHLIDISHWAAESMWMSTAAEQLRERLSSGGMDVTVTVSEISTDPWTERIGQAGE</sequence>
<dbReference type="Pfam" id="PF01784">
    <property type="entry name" value="DUF34_NIF3"/>
    <property type="match status" value="1"/>
</dbReference>
<gene>
    <name evidence="6" type="ORF">CJ198_01065</name>
</gene>
<feature type="binding site" evidence="5">
    <location>
        <position position="237"/>
    </location>
    <ligand>
        <name>a divalent metal cation</name>
        <dbReference type="ChEBI" id="CHEBI:60240"/>
        <label>1</label>
    </ligand>
</feature>
<evidence type="ECO:0000256" key="4">
    <source>
        <dbReference type="ARBA" id="ARBA00022723"/>
    </source>
</evidence>
<dbReference type="Proteomes" id="UP000235703">
    <property type="component" value="Unassembled WGS sequence"/>
</dbReference>
<feature type="binding site" evidence="5">
    <location>
        <position position="106"/>
    </location>
    <ligand>
        <name>a divalent metal cation</name>
        <dbReference type="ChEBI" id="CHEBI:60240"/>
        <label>1</label>
    </ligand>
</feature>
<dbReference type="AlphaFoldDB" id="A0A2N6PKF8"/>
<dbReference type="InterPro" id="IPR002678">
    <property type="entry name" value="DUF34/NIF3"/>
</dbReference>
<comment type="subunit">
    <text evidence="2">Homohexamer.</text>
</comment>
<comment type="similarity">
    <text evidence="1">Belongs to the GTP cyclohydrolase I type 2/NIF3 family.</text>
</comment>
<evidence type="ECO:0000313" key="6">
    <source>
        <dbReference type="EMBL" id="PMB99158.1"/>
    </source>
</evidence>